<dbReference type="AlphaFoldDB" id="A0A2U3EH74"/>
<feature type="compositionally biased region" description="Polar residues" evidence="1">
    <location>
        <begin position="188"/>
        <end position="200"/>
    </location>
</feature>
<feature type="compositionally biased region" description="Polar residues" evidence="1">
    <location>
        <begin position="41"/>
        <end position="56"/>
    </location>
</feature>
<organism evidence="2 3">
    <name type="scientific">Purpureocillium lilacinum</name>
    <name type="common">Paecilomyces lilacinus</name>
    <dbReference type="NCBI Taxonomy" id="33203"/>
    <lineage>
        <taxon>Eukaryota</taxon>
        <taxon>Fungi</taxon>
        <taxon>Dikarya</taxon>
        <taxon>Ascomycota</taxon>
        <taxon>Pezizomycotina</taxon>
        <taxon>Sordariomycetes</taxon>
        <taxon>Hypocreomycetidae</taxon>
        <taxon>Hypocreales</taxon>
        <taxon>Ophiocordycipitaceae</taxon>
        <taxon>Purpureocillium</taxon>
    </lineage>
</organism>
<feature type="region of interest" description="Disordered" evidence="1">
    <location>
        <begin position="37"/>
        <end position="109"/>
    </location>
</feature>
<feature type="compositionally biased region" description="Low complexity" evidence="1">
    <location>
        <begin position="64"/>
        <end position="77"/>
    </location>
</feature>
<reference evidence="2 3" key="1">
    <citation type="journal article" date="2016" name="Front. Microbiol.">
        <title>Genome and transcriptome sequences reveal the specific parasitism of the nematophagous Purpureocillium lilacinum 36-1.</title>
        <authorList>
            <person name="Xie J."/>
            <person name="Li S."/>
            <person name="Mo C."/>
            <person name="Xiao X."/>
            <person name="Peng D."/>
            <person name="Wang G."/>
            <person name="Xiao Y."/>
        </authorList>
    </citation>
    <scope>NUCLEOTIDE SEQUENCE [LARGE SCALE GENOMIC DNA]</scope>
    <source>
        <strain evidence="2 3">36-1</strain>
    </source>
</reference>
<dbReference type="EMBL" id="LCWV01000004">
    <property type="protein sequence ID" value="PWI73848.1"/>
    <property type="molecule type" value="Genomic_DNA"/>
</dbReference>
<evidence type="ECO:0000313" key="2">
    <source>
        <dbReference type="EMBL" id="PWI73848.1"/>
    </source>
</evidence>
<feature type="region of interest" description="Disordered" evidence="1">
    <location>
        <begin position="174"/>
        <end position="212"/>
    </location>
</feature>
<evidence type="ECO:0000256" key="1">
    <source>
        <dbReference type="SAM" id="MobiDB-lite"/>
    </source>
</evidence>
<dbReference type="Proteomes" id="UP000245956">
    <property type="component" value="Unassembled WGS sequence"/>
</dbReference>
<evidence type="ECO:0000313" key="3">
    <source>
        <dbReference type="Proteomes" id="UP000245956"/>
    </source>
</evidence>
<proteinExistence type="predicted"/>
<comment type="caution">
    <text evidence="2">The sequence shown here is derived from an EMBL/GenBank/DDBJ whole genome shotgun (WGS) entry which is preliminary data.</text>
</comment>
<sequence>MAAHGGSANKGTNYNKQSFTGVRAQLSKLAAHRADGWLEVETTSPQRAPNRATSPTHRGRRRPQQPGRPCDLVAGRPPARKPGPGGHMLMPPATNHLEPHRTTGPALSSADRHLSMMPILAFTRTGTRRFTASALQYVANQGAMAVPAEKERTANKDSPLTEFTWCLKELSDPDQRLGLRRALPPTPSQGRASNTCTYPGSNEPEPDQLRYE</sequence>
<protein>
    <submittedName>
        <fullName evidence="2">Uncharacterized protein</fullName>
    </submittedName>
</protein>
<accession>A0A2U3EH74</accession>
<gene>
    <name evidence="2" type="ORF">PCL_09124</name>
</gene>
<name>A0A2U3EH74_PURLI</name>